<dbReference type="Proteomes" id="UP000366872">
    <property type="component" value="Unassembled WGS sequence"/>
</dbReference>
<gene>
    <name evidence="2" type="ORF">PDESU_02934</name>
</gene>
<reference evidence="2 3" key="1">
    <citation type="submission" date="2019-04" db="EMBL/GenBank/DDBJ databases">
        <authorList>
            <person name="Van Vliet M D."/>
        </authorList>
    </citation>
    <scope>NUCLEOTIDE SEQUENCE [LARGE SCALE GENOMIC DNA]</scope>
    <source>
        <strain evidence="2 3">F1</strain>
    </source>
</reference>
<protein>
    <submittedName>
        <fullName evidence="2">Uncharacterized protein</fullName>
    </submittedName>
</protein>
<dbReference type="RefSeq" id="WP_136079858.1">
    <property type="nucleotide sequence ID" value="NZ_CAAHFG010000001.1"/>
</dbReference>
<organism evidence="2 3">
    <name type="scientific">Pontiella desulfatans</name>
    <dbReference type="NCBI Taxonomy" id="2750659"/>
    <lineage>
        <taxon>Bacteria</taxon>
        <taxon>Pseudomonadati</taxon>
        <taxon>Kiritimatiellota</taxon>
        <taxon>Kiritimatiellia</taxon>
        <taxon>Kiritimatiellales</taxon>
        <taxon>Pontiellaceae</taxon>
        <taxon>Pontiella</taxon>
    </lineage>
</organism>
<evidence type="ECO:0000256" key="1">
    <source>
        <dbReference type="SAM" id="SignalP"/>
    </source>
</evidence>
<evidence type="ECO:0000313" key="3">
    <source>
        <dbReference type="Proteomes" id="UP000366872"/>
    </source>
</evidence>
<dbReference type="AlphaFoldDB" id="A0A6C2U3A5"/>
<sequence>MKIKLIAFAVSVAALAAMAQYSIDWSTIDGGGGNSAGGSYTLRGTIGQADSGNMAGGSYAVHGGFWVPQAVQSAGAPWLDIVVDGGTNAVVSWLPADPGWILQETFNLQSNWVDSASGSTNPVSIPATEAALFYRLREL</sequence>
<proteinExistence type="predicted"/>
<feature type="chain" id="PRO_5025637322" evidence="1">
    <location>
        <begin position="20"/>
        <end position="139"/>
    </location>
</feature>
<evidence type="ECO:0000313" key="2">
    <source>
        <dbReference type="EMBL" id="VGO14373.1"/>
    </source>
</evidence>
<dbReference type="EMBL" id="CAAHFG010000001">
    <property type="protein sequence ID" value="VGO14373.1"/>
    <property type="molecule type" value="Genomic_DNA"/>
</dbReference>
<name>A0A6C2U3A5_PONDE</name>
<keyword evidence="1" id="KW-0732">Signal</keyword>
<feature type="signal peptide" evidence="1">
    <location>
        <begin position="1"/>
        <end position="19"/>
    </location>
</feature>
<keyword evidence="3" id="KW-1185">Reference proteome</keyword>
<accession>A0A6C2U3A5</accession>